<dbReference type="RefSeq" id="WP_085545285.1">
    <property type="nucleotide sequence ID" value="NZ_FXBB01000032.1"/>
</dbReference>
<protein>
    <submittedName>
        <fullName evidence="1">Uncharacterized protein</fullName>
    </submittedName>
</protein>
<dbReference type="STRING" id="561720.SAMN06275492_13210"/>
<sequence>MARLSRFILVFPLVFLFLASDVSFGATLPKDGRVAVVMRGSGVLGRADVAGAASAIIRELSKRGYPVVDKDRLDAMERSEAARLALEGDVEAIMALGRKYGVRYYVRSVADGHRPVVNEFGLYTATVTISIQAYRASDGRYLFADSTVGKEVGYTSEEAASKALMVAAEKVAVALAEGEVVSKPQPKSGGKTYTLSVSGLAGLVGAESFRKDLQAMTGVDSAYLKSGLGMASLEVVFQGTVDQLAGALLASFSGLVVEGKTPGSLKLRMGK</sequence>
<proteinExistence type="predicted"/>
<evidence type="ECO:0000313" key="2">
    <source>
        <dbReference type="Proteomes" id="UP000193355"/>
    </source>
</evidence>
<organism evidence="1 2">
    <name type="scientific">Dethiosulfovibrio salsuginis</name>
    <dbReference type="NCBI Taxonomy" id="561720"/>
    <lineage>
        <taxon>Bacteria</taxon>
        <taxon>Thermotogati</taxon>
        <taxon>Synergistota</taxon>
        <taxon>Synergistia</taxon>
        <taxon>Synergistales</taxon>
        <taxon>Dethiosulfovibrionaceae</taxon>
        <taxon>Dethiosulfovibrio</taxon>
    </lineage>
</organism>
<dbReference type="Proteomes" id="UP000193355">
    <property type="component" value="Unassembled WGS sequence"/>
</dbReference>
<reference evidence="2" key="1">
    <citation type="submission" date="2017-04" db="EMBL/GenBank/DDBJ databases">
        <authorList>
            <person name="Varghese N."/>
            <person name="Submissions S."/>
        </authorList>
    </citation>
    <scope>NUCLEOTIDE SEQUENCE [LARGE SCALE GENOMIC DNA]</scope>
    <source>
        <strain evidence="2">USBA 82</strain>
    </source>
</reference>
<keyword evidence="2" id="KW-1185">Reference proteome</keyword>
<name>A0A1X7KN23_9BACT</name>
<dbReference type="EMBL" id="FXBB01000032">
    <property type="protein sequence ID" value="SMG42932.1"/>
    <property type="molecule type" value="Genomic_DNA"/>
</dbReference>
<dbReference type="Gene3D" id="3.40.50.10610">
    <property type="entry name" value="ABC-type transport auxiliary lipoprotein component"/>
    <property type="match status" value="1"/>
</dbReference>
<gene>
    <name evidence="1" type="ORF">SAMN06275492_13210</name>
</gene>
<dbReference type="OrthoDB" id="4239at2"/>
<evidence type="ECO:0000313" key="1">
    <source>
        <dbReference type="EMBL" id="SMG42932.1"/>
    </source>
</evidence>
<accession>A0A1X7KN23</accession>
<dbReference type="AlphaFoldDB" id="A0A1X7KN23"/>